<dbReference type="SUPFAM" id="SSF54593">
    <property type="entry name" value="Glyoxalase/Bleomycin resistance protein/Dihydroxybiphenyl dioxygenase"/>
    <property type="match status" value="1"/>
</dbReference>
<dbReference type="EMBL" id="JAAOLE020000001">
    <property type="protein sequence ID" value="NVI48527.1"/>
    <property type="molecule type" value="Genomic_DNA"/>
</dbReference>
<evidence type="ECO:0000259" key="1">
    <source>
        <dbReference type="PROSITE" id="PS51819"/>
    </source>
</evidence>
<keyword evidence="4" id="KW-1185">Reference proteome</keyword>
<sequence>MAKPTMIFVNLPVSNLARATAFYEAIGATKNPQFSDETASGMVISDTIHVMLLTHDKFRQFTPKTIADARTTSEVLICLSAESRDAVDGYVTKAKGAGGSADPSPQQDYGFMYGRSFEDPDGHIWEVMWMDVEAAMKAQSAAATA</sequence>
<name>A0A973W716_9BRAD</name>
<dbReference type="PANTHER" id="PTHR36503:SF2">
    <property type="entry name" value="BLR2408 PROTEIN"/>
    <property type="match status" value="1"/>
</dbReference>
<accession>A0A973W716</accession>
<evidence type="ECO:0000313" key="3">
    <source>
        <dbReference type="EMBL" id="WXC78496.1"/>
    </source>
</evidence>
<evidence type="ECO:0000313" key="4">
    <source>
        <dbReference type="Proteomes" id="UP001432046"/>
    </source>
</evidence>
<dbReference type="InterPro" id="IPR037523">
    <property type="entry name" value="VOC_core"/>
</dbReference>
<dbReference type="Pfam" id="PF00903">
    <property type="entry name" value="Glyoxalase"/>
    <property type="match status" value="1"/>
</dbReference>
<reference evidence="3" key="3">
    <citation type="submission" date="2024-03" db="EMBL/GenBank/DDBJ databases">
        <authorList>
            <person name="Bromfield E.S.P."/>
            <person name="Cloutier S."/>
        </authorList>
    </citation>
    <scope>NUCLEOTIDE SEQUENCE</scope>
    <source>
        <strain evidence="3">5S5</strain>
    </source>
</reference>
<reference evidence="3" key="2">
    <citation type="journal article" date="2021" name="Int. J. Syst. Evol. Microbiol.">
        <title>Bradyrhizobium septentrionale sp. nov. (sv. septentrionale) and Bradyrhizobium quebecense sp. nov. (sv. septentrionale) associated with legumes native to Canada possess rearranged symbiosis genes and numerous insertion sequences.</title>
        <authorList>
            <person name="Bromfield E.S.P."/>
            <person name="Cloutier S."/>
        </authorList>
    </citation>
    <scope>NUCLEOTIDE SEQUENCE</scope>
    <source>
        <strain evidence="3">5S5</strain>
    </source>
</reference>
<dbReference type="EMBL" id="CP147711">
    <property type="protein sequence ID" value="WXC78496.1"/>
    <property type="molecule type" value="Genomic_DNA"/>
</dbReference>
<dbReference type="PANTHER" id="PTHR36503">
    <property type="entry name" value="BLR2520 PROTEIN"/>
    <property type="match status" value="1"/>
</dbReference>
<proteinExistence type="predicted"/>
<dbReference type="InterPro" id="IPR004360">
    <property type="entry name" value="Glyas_Fos-R_dOase_dom"/>
</dbReference>
<dbReference type="AlphaFoldDB" id="A0A973W716"/>
<dbReference type="CDD" id="cd09012">
    <property type="entry name" value="VOC_like"/>
    <property type="match status" value="1"/>
</dbReference>
<dbReference type="GO" id="GO:0016829">
    <property type="term" value="F:lyase activity"/>
    <property type="evidence" value="ECO:0007669"/>
    <property type="project" value="UniProtKB-KW"/>
</dbReference>
<dbReference type="Proteomes" id="UP001432046">
    <property type="component" value="Chromosome"/>
</dbReference>
<gene>
    <name evidence="2" type="ORF">HAP48_037860</name>
    <name evidence="3" type="ORF">WDK88_34725</name>
</gene>
<protein>
    <submittedName>
        <fullName evidence="2">Lactoylglutathione lyase</fullName>
    </submittedName>
    <submittedName>
        <fullName evidence="3">VOC family protein</fullName>
    </submittedName>
</protein>
<dbReference type="InterPro" id="IPR029068">
    <property type="entry name" value="Glyas_Bleomycin-R_OHBP_Dase"/>
</dbReference>
<dbReference type="PROSITE" id="PS51819">
    <property type="entry name" value="VOC"/>
    <property type="match status" value="1"/>
</dbReference>
<evidence type="ECO:0000313" key="2">
    <source>
        <dbReference type="EMBL" id="NVI48527.1"/>
    </source>
</evidence>
<dbReference type="RefSeq" id="WP_166214341.1">
    <property type="nucleotide sequence ID" value="NZ_CP088285.1"/>
</dbReference>
<dbReference type="Gene3D" id="3.10.180.10">
    <property type="entry name" value="2,3-Dihydroxybiphenyl 1,2-Dioxygenase, domain 1"/>
    <property type="match status" value="1"/>
</dbReference>
<feature type="domain" description="VOC" evidence="1">
    <location>
        <begin position="5"/>
        <end position="130"/>
    </location>
</feature>
<keyword evidence="2" id="KW-0456">Lyase</keyword>
<reference evidence="2" key="1">
    <citation type="submission" date="2020-06" db="EMBL/GenBank/DDBJ databases">
        <title>Whole Genome Sequence of Bradyrhizobium sp. Strain 1S1.</title>
        <authorList>
            <person name="Bromfield E.S.P."/>
            <person name="Cloutier S."/>
        </authorList>
    </citation>
    <scope>NUCLEOTIDE SEQUENCE [LARGE SCALE GENOMIC DNA]</scope>
    <source>
        <strain evidence="2">1S1</strain>
    </source>
</reference>
<organism evidence="2">
    <name type="scientific">Bradyrhizobium septentrionale</name>
    <dbReference type="NCBI Taxonomy" id="1404411"/>
    <lineage>
        <taxon>Bacteria</taxon>
        <taxon>Pseudomonadati</taxon>
        <taxon>Pseudomonadota</taxon>
        <taxon>Alphaproteobacteria</taxon>
        <taxon>Hyphomicrobiales</taxon>
        <taxon>Nitrobacteraceae</taxon>
        <taxon>Bradyrhizobium</taxon>
    </lineage>
</organism>